<comment type="caution">
    <text evidence="1">The sequence shown here is derived from an EMBL/GenBank/DDBJ whole genome shotgun (WGS) entry which is preliminary data.</text>
</comment>
<sequence length="457" mass="49078">MVSLGSEGGQKRGRFVCPLEFMCLCFFRCSSSISGTLAAMWTTSRLSPFALLFAAALASTPTEDADEASCLALRSSAASRPDRSSPASRLEALRAFEASVDKVIQEAFANVTGLGSQLARPVFADPSWIVCASESWDDVESNGSGADEMNKLLNILACDAEYADDPTCHALVAIYKASVMLTDTFPEGPKFANYLVTNWGDYPSWEEGAVTNVVQESMPPSAKIIRGNGLVMYGVCEAVRSVLLESPNQVGTGTCGWISSLGMLAVKAPAKALKMALRLTWTGRATPQLSFPCDYVLSDQFPGLVPYQDDGVWRPKQAVDFNLNYSSTCGGNPADCLAASGNPLNPFGLAGMWIQSLISGYLQDSLEQDCTNSLPGMFYPGESPEEHALVKGPQGQMDPETMWMCNAVIDPVGKGCTQLFNPQAACASVDDDTCRDLAIRNPKIHPEDPMSQQAQFI</sequence>
<dbReference type="Proteomes" id="UP001189429">
    <property type="component" value="Unassembled WGS sequence"/>
</dbReference>
<organism evidence="1 2">
    <name type="scientific">Prorocentrum cordatum</name>
    <dbReference type="NCBI Taxonomy" id="2364126"/>
    <lineage>
        <taxon>Eukaryota</taxon>
        <taxon>Sar</taxon>
        <taxon>Alveolata</taxon>
        <taxon>Dinophyceae</taxon>
        <taxon>Prorocentrales</taxon>
        <taxon>Prorocentraceae</taxon>
        <taxon>Prorocentrum</taxon>
    </lineage>
</organism>
<protein>
    <recommendedName>
        <fullName evidence="3">ADP-ribosyl cyclase/cyclic ADP-ribose hydrolase</fullName>
    </recommendedName>
</protein>
<gene>
    <name evidence="1" type="ORF">PCOR1329_LOCUS18363</name>
</gene>
<accession>A0ABN9R7M4</accession>
<dbReference type="EMBL" id="CAUYUJ010005769">
    <property type="protein sequence ID" value="CAK0814870.1"/>
    <property type="molecule type" value="Genomic_DNA"/>
</dbReference>
<evidence type="ECO:0000313" key="2">
    <source>
        <dbReference type="Proteomes" id="UP001189429"/>
    </source>
</evidence>
<name>A0ABN9R7M4_9DINO</name>
<reference evidence="1" key="1">
    <citation type="submission" date="2023-10" db="EMBL/GenBank/DDBJ databases">
        <authorList>
            <person name="Chen Y."/>
            <person name="Shah S."/>
            <person name="Dougan E. K."/>
            <person name="Thang M."/>
            <person name="Chan C."/>
        </authorList>
    </citation>
    <scope>NUCLEOTIDE SEQUENCE [LARGE SCALE GENOMIC DNA]</scope>
</reference>
<evidence type="ECO:0008006" key="3">
    <source>
        <dbReference type="Google" id="ProtNLM"/>
    </source>
</evidence>
<evidence type="ECO:0000313" key="1">
    <source>
        <dbReference type="EMBL" id="CAK0814870.1"/>
    </source>
</evidence>
<proteinExistence type="predicted"/>
<keyword evidence="2" id="KW-1185">Reference proteome</keyword>